<evidence type="ECO:0000313" key="3">
    <source>
        <dbReference type="RefSeq" id="XP_022252501.1"/>
    </source>
</evidence>
<dbReference type="GeneID" id="111088032"/>
<feature type="compositionally biased region" description="Low complexity" evidence="1">
    <location>
        <begin position="212"/>
        <end position="223"/>
    </location>
</feature>
<reference evidence="3" key="1">
    <citation type="submission" date="2025-08" db="UniProtKB">
        <authorList>
            <consortium name="RefSeq"/>
        </authorList>
    </citation>
    <scope>IDENTIFICATION</scope>
    <source>
        <tissue evidence="3">Muscle</tissue>
    </source>
</reference>
<feature type="compositionally biased region" description="Polar residues" evidence="1">
    <location>
        <begin position="231"/>
        <end position="244"/>
    </location>
</feature>
<evidence type="ECO:0000256" key="1">
    <source>
        <dbReference type="SAM" id="MobiDB-lite"/>
    </source>
</evidence>
<protein>
    <submittedName>
        <fullName evidence="3">Uncharacterized protein LOC111088032</fullName>
    </submittedName>
</protein>
<accession>A0ABM1T9E5</accession>
<gene>
    <name evidence="3" type="primary">LOC111088032</name>
</gene>
<proteinExistence type="predicted"/>
<evidence type="ECO:0000313" key="2">
    <source>
        <dbReference type="Proteomes" id="UP000694941"/>
    </source>
</evidence>
<organism evidence="2 3">
    <name type="scientific">Limulus polyphemus</name>
    <name type="common">Atlantic horseshoe crab</name>
    <dbReference type="NCBI Taxonomy" id="6850"/>
    <lineage>
        <taxon>Eukaryota</taxon>
        <taxon>Metazoa</taxon>
        <taxon>Ecdysozoa</taxon>
        <taxon>Arthropoda</taxon>
        <taxon>Chelicerata</taxon>
        <taxon>Merostomata</taxon>
        <taxon>Xiphosura</taxon>
        <taxon>Limulidae</taxon>
        <taxon>Limulus</taxon>
    </lineage>
</organism>
<keyword evidence="2" id="KW-1185">Reference proteome</keyword>
<sequence>MDSDATYKVAERTKEALRQDTVMQQADQVKMLKLKLAVMETVLKDTIALMKQQSLKANQAVFSLRTQLKEQNELIFSLRCERGCILKKLISSLLFIEGEFRKEQKEILDQLYEKDRLIQETLRELNYWKTRNPEGDKNNSLPTNLNVQQVQEDLNTVEKDSCTHFNEILDRLNCKNNELNVQNLPSDPVSFTNLDSEKANCKVNLGKPHLAQSAQSSEHQFQSEQEKCSPDTGSIPGNHQTTEIDGSEKDELAGILFRRRYMLHGSYERLTDIGERGSNKQFKKNLNNHRSVVRPRDVKYKRTSRSHTRTCQ</sequence>
<name>A0ABM1T9E5_LIMPO</name>
<feature type="region of interest" description="Disordered" evidence="1">
    <location>
        <begin position="209"/>
        <end position="247"/>
    </location>
</feature>
<dbReference type="Proteomes" id="UP000694941">
    <property type="component" value="Unplaced"/>
</dbReference>
<dbReference type="RefSeq" id="XP_022252501.1">
    <property type="nucleotide sequence ID" value="XM_022396793.1"/>
</dbReference>